<dbReference type="AlphaFoldDB" id="A0A199VQJ5"/>
<dbReference type="EMBL" id="LSRQ01001111">
    <property type="protein sequence ID" value="OAY79176.1"/>
    <property type="molecule type" value="Genomic_DNA"/>
</dbReference>
<keyword evidence="5" id="KW-0735">Signal-anchor</keyword>
<evidence type="ECO:0000256" key="5">
    <source>
        <dbReference type="ARBA" id="ARBA00022968"/>
    </source>
</evidence>
<dbReference type="PANTHER" id="PTHR32285">
    <property type="entry name" value="PROTEIN TRICHOME BIREFRINGENCE-LIKE 9-RELATED"/>
    <property type="match status" value="1"/>
</dbReference>
<gene>
    <name evidence="12" type="ORF">ACMD2_00081</name>
</gene>
<feature type="transmembrane region" description="Helical" evidence="9">
    <location>
        <begin position="21"/>
        <end position="39"/>
    </location>
</feature>
<keyword evidence="8 9" id="KW-0472">Membrane</keyword>
<feature type="domain" description="Trichome birefringence-like C-terminal" evidence="10">
    <location>
        <begin position="612"/>
        <end position="895"/>
    </location>
</feature>
<evidence type="ECO:0000256" key="1">
    <source>
        <dbReference type="ARBA" id="ARBA00004323"/>
    </source>
</evidence>
<dbReference type="GO" id="GO:1990538">
    <property type="term" value="F:xylan O-acetyltransferase activity"/>
    <property type="evidence" value="ECO:0007669"/>
    <property type="project" value="UniProtKB-ARBA"/>
</dbReference>
<comment type="similarity">
    <text evidence="2">Belongs to the PC-esterase family. TBL subfamily.</text>
</comment>
<sequence>MGTTIQHHRHHFLNIKRIVTYFLYALIPLALLHYFLFSLSTCHSPPPHPNNTVPPSPPSSQSGGRVVVVEHGGQRCDYSDGRWVFEPRGPLYNGTSCSTIKDGQNCMAHGRPDTGYLRWRWQPAQCDLPAFDPSSFLRLIRNKHVAFVGDSMARNQAESLLCLLATSEPPDLVYRGSNSSNSSDGDGDDDSNNKFRRWVFPAHNATVSIFWSPFLVKAMEKQEARGVRHNRVFLDAVDRRWTSSLGRTDAVVLSVGHWFLLPGIYRENDEIVGCHYCPELNHTDTGFFDVFRKAIKNALAEVRRVFESSSSASASAGAGRVVAATTFSPAHFEGEWDKAGACPKKDPYREGEKVMQYMDNEMRRIVLEEVAAAAAAAAGDGGARFEALDVTKLAMMRPDGHPGPYMYANPFAGGGGGGEGEEMRVQNDCVHWCLPGPVDTFNEILLQLMMRGRLLQFATEWNVLQKKIGSFLLLLLLLSALFLLSILYSSSTLTVTTKEAISEGPLLAALLAPTALSSPQKPSPESNAATYEAVHQSNSSVAAVTETTSQSPVSDAVEDKCEMSRGKWVAEPRGPLYTNVTCPTIPDFKNCMKYGKHPGFLYWRWKPDRCDLPRFEPERFLNIVQGKKLAFIGDSLARNQMESLLCLLSQAETPIDVYKDRTDRFRTWFFPSHNFTLMVMWTEFYVQREPRVVNGSETGSFNIHVDKINTNWTSQLSELNYAVISGGNWFFRINYLYEDDKIVGCVNCWEKNITDFGIPYAVRRVVRKALESISACGNCDGLVTFLRTYTPPHFENGSWFSGGYCNKTKPLDESDLNLNGIEWELRKIQNEEIERVREKSGGKKFGLLDVTKAMMLRADAHPGADYDKRWVRNANDCLHWCLPGPVDMWNEVLLQDIIKNSSVE</sequence>
<evidence type="ECO:0000256" key="7">
    <source>
        <dbReference type="ARBA" id="ARBA00023034"/>
    </source>
</evidence>
<evidence type="ECO:0000313" key="12">
    <source>
        <dbReference type="EMBL" id="OAY79176.1"/>
    </source>
</evidence>
<feature type="domain" description="Trichome birefringence-like C-terminal" evidence="10">
    <location>
        <begin position="128"/>
        <end position="447"/>
    </location>
</feature>
<reference evidence="12 13" key="1">
    <citation type="journal article" date="2016" name="DNA Res.">
        <title>The draft genome of MD-2 pineapple using hybrid error correction of long reads.</title>
        <authorList>
            <person name="Redwan R.M."/>
            <person name="Saidin A."/>
            <person name="Kumar S.V."/>
        </authorList>
    </citation>
    <scope>NUCLEOTIDE SEQUENCE [LARGE SCALE GENOMIC DNA]</scope>
    <source>
        <strain evidence="13">cv. MD2</strain>
        <tissue evidence="12">Leaf</tissue>
    </source>
</reference>
<evidence type="ECO:0000256" key="3">
    <source>
        <dbReference type="ARBA" id="ARBA00022679"/>
    </source>
</evidence>
<evidence type="ECO:0000259" key="10">
    <source>
        <dbReference type="Pfam" id="PF13839"/>
    </source>
</evidence>
<feature type="domain" description="Trichome birefringence-like N-terminal" evidence="11">
    <location>
        <begin position="560"/>
        <end position="611"/>
    </location>
</feature>
<keyword evidence="4 9" id="KW-0812">Transmembrane</keyword>
<comment type="caution">
    <text evidence="12">The sequence shown here is derived from an EMBL/GenBank/DDBJ whole genome shotgun (WGS) entry which is preliminary data.</text>
</comment>
<accession>A0A199VQJ5</accession>
<keyword evidence="7" id="KW-0333">Golgi apparatus</keyword>
<protein>
    <submittedName>
        <fullName evidence="12">Protein ALTERED XYLOGLUCAN 4</fullName>
    </submittedName>
</protein>
<dbReference type="Pfam" id="PF14416">
    <property type="entry name" value="PMR5N"/>
    <property type="match status" value="2"/>
</dbReference>
<comment type="subcellular location">
    <subcellularLocation>
        <location evidence="1">Golgi apparatus membrane</location>
        <topology evidence="1">Single-pass type II membrane protein</topology>
    </subcellularLocation>
</comment>
<name>A0A199VQJ5_ANACO</name>
<dbReference type="GO" id="GO:0000139">
    <property type="term" value="C:Golgi membrane"/>
    <property type="evidence" value="ECO:0007669"/>
    <property type="project" value="UniProtKB-SubCell"/>
</dbReference>
<dbReference type="Pfam" id="PF13839">
    <property type="entry name" value="PC-Esterase"/>
    <property type="match status" value="2"/>
</dbReference>
<dbReference type="Proteomes" id="UP000092600">
    <property type="component" value="Unassembled WGS sequence"/>
</dbReference>
<evidence type="ECO:0000256" key="8">
    <source>
        <dbReference type="ARBA" id="ARBA00023136"/>
    </source>
</evidence>
<keyword evidence="3" id="KW-0808">Transferase</keyword>
<evidence type="ECO:0000256" key="9">
    <source>
        <dbReference type="SAM" id="Phobius"/>
    </source>
</evidence>
<feature type="domain" description="Trichome birefringence-like N-terminal" evidence="11">
    <location>
        <begin position="75"/>
        <end position="127"/>
    </location>
</feature>
<evidence type="ECO:0000259" key="11">
    <source>
        <dbReference type="Pfam" id="PF14416"/>
    </source>
</evidence>
<dbReference type="InterPro" id="IPR029962">
    <property type="entry name" value="TBL"/>
</dbReference>
<keyword evidence="6 9" id="KW-1133">Transmembrane helix</keyword>
<evidence type="ECO:0000313" key="13">
    <source>
        <dbReference type="Proteomes" id="UP000092600"/>
    </source>
</evidence>
<evidence type="ECO:0000256" key="6">
    <source>
        <dbReference type="ARBA" id="ARBA00022989"/>
    </source>
</evidence>
<proteinExistence type="inferred from homology"/>
<dbReference type="InterPro" id="IPR026057">
    <property type="entry name" value="TBL_C"/>
</dbReference>
<dbReference type="InterPro" id="IPR025846">
    <property type="entry name" value="TBL_N"/>
</dbReference>
<dbReference type="PANTHER" id="PTHR32285:SF377">
    <property type="entry name" value="OS06G0235200 PROTEIN"/>
    <property type="match status" value="1"/>
</dbReference>
<evidence type="ECO:0000256" key="4">
    <source>
        <dbReference type="ARBA" id="ARBA00022692"/>
    </source>
</evidence>
<evidence type="ECO:0000256" key="2">
    <source>
        <dbReference type="ARBA" id="ARBA00007727"/>
    </source>
</evidence>
<organism evidence="12 13">
    <name type="scientific">Ananas comosus</name>
    <name type="common">Pineapple</name>
    <name type="synonym">Ananas ananas</name>
    <dbReference type="NCBI Taxonomy" id="4615"/>
    <lineage>
        <taxon>Eukaryota</taxon>
        <taxon>Viridiplantae</taxon>
        <taxon>Streptophyta</taxon>
        <taxon>Embryophyta</taxon>
        <taxon>Tracheophyta</taxon>
        <taxon>Spermatophyta</taxon>
        <taxon>Magnoliopsida</taxon>
        <taxon>Liliopsida</taxon>
        <taxon>Poales</taxon>
        <taxon>Bromeliaceae</taxon>
        <taxon>Bromelioideae</taxon>
        <taxon>Ananas</taxon>
    </lineage>
</organism>